<keyword evidence="4 5" id="KW-0833">Ubl conjugation pathway</keyword>
<feature type="active site" description="Glycyl thioester intermediate" evidence="5">
    <location>
        <position position="1051"/>
    </location>
</feature>
<dbReference type="GO" id="GO:0061630">
    <property type="term" value="F:ubiquitin protein ligase activity"/>
    <property type="evidence" value="ECO:0007669"/>
    <property type="project" value="UniProtKB-EC"/>
</dbReference>
<dbReference type="EMBL" id="FR824092">
    <property type="protein sequence ID" value="CCA18235.1"/>
    <property type="molecule type" value="Genomic_DNA"/>
</dbReference>
<dbReference type="PANTHER" id="PTHR45700">
    <property type="entry name" value="UBIQUITIN-PROTEIN LIGASE E3C"/>
    <property type="match status" value="1"/>
</dbReference>
<feature type="compositionally biased region" description="Polar residues" evidence="6">
    <location>
        <begin position="1"/>
        <end position="14"/>
    </location>
</feature>
<dbReference type="AlphaFoldDB" id="F0WAR3"/>
<dbReference type="GO" id="GO:0006511">
    <property type="term" value="P:ubiquitin-dependent protein catabolic process"/>
    <property type="evidence" value="ECO:0007669"/>
    <property type="project" value="TreeGrafter"/>
</dbReference>
<dbReference type="Gene3D" id="3.90.1750.10">
    <property type="entry name" value="Hect, E3 ligase catalytic domains"/>
    <property type="match status" value="1"/>
</dbReference>
<reference evidence="8" key="1">
    <citation type="journal article" date="2011" name="PLoS Biol.">
        <title>Gene gain and loss during evolution of obligate parasitism in the white rust pathogen of Arabidopsis thaliana.</title>
        <authorList>
            <person name="Kemen E."/>
            <person name="Gardiner A."/>
            <person name="Schultz-Larsen T."/>
            <person name="Kemen A.C."/>
            <person name="Balmuth A.L."/>
            <person name="Robert-Seilaniantz A."/>
            <person name="Bailey K."/>
            <person name="Holub E."/>
            <person name="Studholme D.J."/>
            <person name="Maclean D."/>
            <person name="Jones J.D."/>
        </authorList>
    </citation>
    <scope>NUCLEOTIDE SEQUENCE</scope>
</reference>
<organism evidence="8">
    <name type="scientific">Albugo laibachii Nc14</name>
    <dbReference type="NCBI Taxonomy" id="890382"/>
    <lineage>
        <taxon>Eukaryota</taxon>
        <taxon>Sar</taxon>
        <taxon>Stramenopiles</taxon>
        <taxon>Oomycota</taxon>
        <taxon>Peronosporomycetes</taxon>
        <taxon>Albuginales</taxon>
        <taxon>Albuginaceae</taxon>
        <taxon>Albugo</taxon>
    </lineage>
</organism>
<evidence type="ECO:0000259" key="7">
    <source>
        <dbReference type="PROSITE" id="PS50237"/>
    </source>
</evidence>
<evidence type="ECO:0000256" key="2">
    <source>
        <dbReference type="ARBA" id="ARBA00012485"/>
    </source>
</evidence>
<reference evidence="8" key="2">
    <citation type="submission" date="2011-02" db="EMBL/GenBank/DDBJ databases">
        <authorList>
            <person name="MacLean D."/>
        </authorList>
    </citation>
    <scope>NUCLEOTIDE SEQUENCE</scope>
</reference>
<dbReference type="Gene3D" id="3.30.2160.10">
    <property type="entry name" value="Hect, E3 ligase catalytic domain"/>
    <property type="match status" value="1"/>
</dbReference>
<dbReference type="Pfam" id="PF00632">
    <property type="entry name" value="HECT"/>
    <property type="match status" value="1"/>
</dbReference>
<evidence type="ECO:0000256" key="3">
    <source>
        <dbReference type="ARBA" id="ARBA00022679"/>
    </source>
</evidence>
<comment type="catalytic activity">
    <reaction evidence="1">
        <text>S-ubiquitinyl-[E2 ubiquitin-conjugating enzyme]-L-cysteine + [acceptor protein]-L-lysine = [E2 ubiquitin-conjugating enzyme]-L-cysteine + N(6)-ubiquitinyl-[acceptor protein]-L-lysine.</text>
        <dbReference type="EC" id="2.3.2.26"/>
    </reaction>
</comment>
<feature type="region of interest" description="Disordered" evidence="6">
    <location>
        <begin position="1"/>
        <end position="34"/>
    </location>
</feature>
<dbReference type="InterPro" id="IPR044611">
    <property type="entry name" value="E3A/B/C-like"/>
</dbReference>
<dbReference type="CDD" id="cd00078">
    <property type="entry name" value="HECTc"/>
    <property type="match status" value="1"/>
</dbReference>
<proteinExistence type="predicted"/>
<accession>F0WAR3</accession>
<dbReference type="InterPro" id="IPR000569">
    <property type="entry name" value="HECT_dom"/>
</dbReference>
<evidence type="ECO:0000313" key="8">
    <source>
        <dbReference type="EMBL" id="CCA18235.1"/>
    </source>
</evidence>
<dbReference type="Gene3D" id="3.30.2410.10">
    <property type="entry name" value="Hect, E3 ligase catalytic domain"/>
    <property type="match status" value="1"/>
</dbReference>
<name>F0WAR3_9STRA</name>
<keyword evidence="3" id="KW-0808">Transferase</keyword>
<dbReference type="GO" id="GO:0000209">
    <property type="term" value="P:protein polyubiquitination"/>
    <property type="evidence" value="ECO:0007669"/>
    <property type="project" value="InterPro"/>
</dbReference>
<dbReference type="FunFam" id="3.30.2160.10:FF:000002">
    <property type="entry name" value="Putative Ubiquitin-protein ligase E3C"/>
    <property type="match status" value="1"/>
</dbReference>
<feature type="domain" description="HECT" evidence="7">
    <location>
        <begin position="741"/>
        <end position="1083"/>
    </location>
</feature>
<dbReference type="SMART" id="SM00119">
    <property type="entry name" value="HECTc"/>
    <property type="match status" value="1"/>
</dbReference>
<evidence type="ECO:0000256" key="6">
    <source>
        <dbReference type="SAM" id="MobiDB-lite"/>
    </source>
</evidence>
<dbReference type="HOGENOM" id="CLU_002173_2_1_1"/>
<dbReference type="PROSITE" id="PS50237">
    <property type="entry name" value="HECT"/>
    <property type="match status" value="1"/>
</dbReference>
<dbReference type="EC" id="2.3.2.26" evidence="2"/>
<keyword evidence="8" id="KW-0436">Ligase</keyword>
<gene>
    <name evidence="8" type="primary">AlNc14C47G3777</name>
    <name evidence="8" type="ORF">ALNC14_043780</name>
</gene>
<dbReference type="InterPro" id="IPR035983">
    <property type="entry name" value="Hect_E3_ubiquitin_ligase"/>
</dbReference>
<sequence>MFDGSFKSSRSVNLSGRRRRIEPRGNNPSTAFSVPVNTHYNAKTLCSVTSKQALLEHAKQSRTQRHTIKKQEHAALLLQTLWRRVHTAKQLRTELLRQLEAKLSSYSLPIQSEIPVLNRYQLHHLLRYLVCVHNISQHVTFPLQDKHSIWNLEESVLQLFSAHISANALATPPSQTPSIHIDYYLTTTVSPSSPNTDIWLYQTLFLIRMLLQHAIMAKSSHQVASTHAQALLFHLFASNSYPMQGESVISILLHRLSKPPHSIFAIVSANLSTLHDTRFQEWIIELLVKTLSLHSHGMQEFVWRMLRTAGAMRHTIVTQLLYRIHASDSNMASLWSQSLNSIHSKCVDSVQKTTNIRQRAIITGNLLDLALYFDTSEVISSIFCILPSIMTPSVVFWTFQDTLHGDHSFGINAHATEEDDIPISTLHSFLQTIHSDMKNASNFQENDSFSIVRAQCEQLCSEKLARSAFHSSNSDMKSVCDVYSIVFLVLHSRHTLSTRVILTSPFQPIYRILNALGHFHPKRISIVVKLFGFMDSPSNSSAILLVHNVLFSHLVMSLDDATFYDQSYPLSSSKLLHLVEFLRDYLHQFCWNTTGIPSSSDSLLFFASMTTSITLFNQLFDRDCRRQRIPMDTWRWPSMPPIKDLIQLDTMEGNVEQSDTLFDILHTKSIPQSRVISFLLTTTPQIFSFHERVTLFQKLLDLEKNSMASRNDLSSALCVRVRRDTIVEDSETFFQHIAERDATQLKGRIKVTFINDQGLEEAGIDGGGVFKEFITRLTQAIFSPDLGYFLMTQDKQFVYPNPSVCVLETHVESLQHFRFMGRILGKAVYENILVETQFAAFFLNKLLGRYNYMDDLQSLDPELYKSLMTLKNDANIPIETLELNFTLLCNVFGRSETVELIPNGANIAVTRENKIRYLHLLAHYKLNVASAMESNAFLAGFRDLIPAKWIQMFSPNELQMLIGGSMHQTIDLNDWKANTLYAGGYHPTQKWIHWFWEILTEMTSNELHLLLQFITSVSRPPLLGFKCLDPPLCIQQVRCEDDARLPSSATCMNLLKLPTYSEKSVMRHKLLYAIQSNAGFDLS</sequence>
<protein>
    <recommendedName>
        <fullName evidence="2">HECT-type E3 ubiquitin transferase</fullName>
        <ecNumber evidence="2">2.3.2.26</ecNumber>
    </recommendedName>
</protein>
<dbReference type="SUPFAM" id="SSF56204">
    <property type="entry name" value="Hect, E3 ligase catalytic domain"/>
    <property type="match status" value="1"/>
</dbReference>
<evidence type="ECO:0000256" key="4">
    <source>
        <dbReference type="ARBA" id="ARBA00022786"/>
    </source>
</evidence>
<dbReference type="FunFam" id="3.30.2410.10:FF:000011">
    <property type="entry name" value="Putative Ubiquitin-protein ligase E3C"/>
    <property type="match status" value="1"/>
</dbReference>
<evidence type="ECO:0000256" key="5">
    <source>
        <dbReference type="PROSITE-ProRule" id="PRU00104"/>
    </source>
</evidence>
<dbReference type="GO" id="GO:0016874">
    <property type="term" value="F:ligase activity"/>
    <property type="evidence" value="ECO:0007669"/>
    <property type="project" value="UniProtKB-KW"/>
</dbReference>
<evidence type="ECO:0000256" key="1">
    <source>
        <dbReference type="ARBA" id="ARBA00000885"/>
    </source>
</evidence>
<dbReference type="PANTHER" id="PTHR45700:SF2">
    <property type="entry name" value="UBIQUITIN-PROTEIN LIGASE E3C"/>
    <property type="match status" value="1"/>
</dbReference>